<feature type="transmembrane region" description="Helical" evidence="1">
    <location>
        <begin position="140"/>
        <end position="160"/>
    </location>
</feature>
<feature type="transmembrane region" description="Helical" evidence="1">
    <location>
        <begin position="172"/>
        <end position="194"/>
    </location>
</feature>
<dbReference type="PANTHER" id="PTHR23520">
    <property type="entry name" value="TRANSPORTER, PUTATIVE (AFU_ORTHOLOGUE AFUA_3G04000)-RELATED"/>
    <property type="match status" value="1"/>
</dbReference>
<evidence type="ECO:0000313" key="5">
    <source>
        <dbReference type="Proteomes" id="UP000474054"/>
    </source>
</evidence>
<dbReference type="Proteomes" id="UP000474054">
    <property type="component" value="Unassembled WGS sequence"/>
</dbReference>
<feature type="transmembrane region" description="Helical" evidence="1">
    <location>
        <begin position="290"/>
        <end position="310"/>
    </location>
</feature>
<gene>
    <name evidence="3" type="ORF">D1866_05125</name>
    <name evidence="2" type="ORF">GFB69_09700</name>
</gene>
<feature type="transmembrane region" description="Helical" evidence="1">
    <location>
        <begin position="215"/>
        <end position="240"/>
    </location>
</feature>
<dbReference type="RefSeq" id="WP_152942306.1">
    <property type="nucleotide sequence ID" value="NZ_CP045482.1"/>
</dbReference>
<dbReference type="GO" id="GO:0022857">
    <property type="term" value="F:transmembrane transporter activity"/>
    <property type="evidence" value="ECO:0007669"/>
    <property type="project" value="InterPro"/>
</dbReference>
<evidence type="ECO:0000256" key="1">
    <source>
        <dbReference type="SAM" id="Phobius"/>
    </source>
</evidence>
<feature type="transmembrane region" description="Helical" evidence="1">
    <location>
        <begin position="40"/>
        <end position="63"/>
    </location>
</feature>
<dbReference type="InterPro" id="IPR036259">
    <property type="entry name" value="MFS_trans_sf"/>
</dbReference>
<protein>
    <submittedName>
        <fullName evidence="3">MFS transporter</fullName>
    </submittedName>
</protein>
<feature type="transmembrane region" description="Helical" evidence="1">
    <location>
        <begin position="75"/>
        <end position="97"/>
    </location>
</feature>
<dbReference type="AlphaFoldDB" id="A0A650CVF4"/>
<accession>A0A650CVF4</accession>
<keyword evidence="1" id="KW-0472">Membrane</keyword>
<dbReference type="GeneID" id="42779094"/>
<feature type="transmembrane region" description="Helical" evidence="1">
    <location>
        <begin position="15"/>
        <end position="34"/>
    </location>
</feature>
<reference evidence="2 5" key="1">
    <citation type="submission" date="2019-10" db="EMBL/GenBank/DDBJ databases">
        <title>Comparative genomics of sulfur disproportionating microorganisms.</title>
        <authorList>
            <person name="Ward L.M."/>
            <person name="Bertran E."/>
            <person name="Johnston D."/>
        </authorList>
    </citation>
    <scope>NUCLEOTIDE SEQUENCE [LARGE SCALE GENOMIC DNA]</scope>
    <source>
        <strain evidence="2 5">DSM 3772</strain>
    </source>
</reference>
<dbReference type="Gene3D" id="1.20.1250.20">
    <property type="entry name" value="MFS general substrate transporter like domains"/>
    <property type="match status" value="2"/>
</dbReference>
<dbReference type="SUPFAM" id="SSF103473">
    <property type="entry name" value="MFS general substrate transporter"/>
    <property type="match status" value="1"/>
</dbReference>
<dbReference type="InterPro" id="IPR011701">
    <property type="entry name" value="MFS"/>
</dbReference>
<name>A0A650CVF4_ACIAM</name>
<evidence type="ECO:0000313" key="4">
    <source>
        <dbReference type="Proteomes" id="UP000426328"/>
    </source>
</evidence>
<reference evidence="3 4" key="2">
    <citation type="submission" date="2019-10" db="EMBL/GenBank/DDBJ databases">
        <title>Genome Sequences from Six Type Strain Members of the Archaeal Family Sulfolobaceae: Acidianus ambivalens, Acidianus infernus, Metallosphaera prunae, Stygiolobus azoricus, Sulfolobus metallicus, and Sulfurisphaera ohwakuensis.</title>
        <authorList>
            <person name="Counts J.A."/>
            <person name="Kelly R.M."/>
        </authorList>
    </citation>
    <scope>NUCLEOTIDE SEQUENCE [LARGE SCALE GENOMIC DNA]</scope>
    <source>
        <strain evidence="3 4">LEI 10</strain>
    </source>
</reference>
<proteinExistence type="predicted"/>
<organism evidence="3 4">
    <name type="scientific">Acidianus ambivalens</name>
    <name type="common">Desulfurolobus ambivalens</name>
    <dbReference type="NCBI Taxonomy" id="2283"/>
    <lineage>
        <taxon>Archaea</taxon>
        <taxon>Thermoproteota</taxon>
        <taxon>Thermoprotei</taxon>
        <taxon>Sulfolobales</taxon>
        <taxon>Sulfolobaceae</taxon>
        <taxon>Acidianus</taxon>
    </lineage>
</organism>
<sequence>MSEDFGFKYLLISRIFRSIGLIFVTISSPLYLKALGYSPLLIGLVFSAVVGFTAILSLSLGFLGDRKGYKKSLMIAEGISALGVLLLVITPTSSFALLSTSLILSGITGSATGMRGLFSPGLTALIATNWKEDFERVKKIGLLSSVASLSSIGGSLMLTFMDYLPFGKIGNYKFLFFISSLFLILSFTSLLFVKENREKRRIKKEKIMKKSSLKYVSKVILSNSIGAVGIGMSIPLLSLWFSLFYHATDSEIGEIFTLNYVFTSLGSFLATRIKGNILRLASLTRIMNGVFLIAMALSPYLFLAGLMYILRGLNAGFGAPNRTAVNIKGISPEDYGTASSLQGLATRFSQMSSSIGGYLMEIDLPLPLEIGGLLQAISGIIYLKLFRKDVEERSINAETKTVQ</sequence>
<dbReference type="Pfam" id="PF07690">
    <property type="entry name" value="MFS_1"/>
    <property type="match status" value="1"/>
</dbReference>
<feature type="transmembrane region" description="Helical" evidence="1">
    <location>
        <begin position="252"/>
        <end position="270"/>
    </location>
</feature>
<keyword evidence="1" id="KW-1133">Transmembrane helix</keyword>
<dbReference type="PANTHER" id="PTHR23520:SF5">
    <property type="entry name" value="TRANSPORTER, PUTATIVE (AFU_ORTHOLOGUE AFUA_3G04000)-RELATED"/>
    <property type="match status" value="1"/>
</dbReference>
<dbReference type="EMBL" id="WHYS01000002">
    <property type="protein sequence ID" value="MQL56007.1"/>
    <property type="molecule type" value="Genomic_DNA"/>
</dbReference>
<evidence type="ECO:0000313" key="3">
    <source>
        <dbReference type="EMBL" id="QGR21437.1"/>
    </source>
</evidence>
<dbReference type="KEGG" id="aamb:D1866_05125"/>
<evidence type="ECO:0000313" key="2">
    <source>
        <dbReference type="EMBL" id="MQL56007.1"/>
    </source>
</evidence>
<keyword evidence="4" id="KW-1185">Reference proteome</keyword>
<feature type="transmembrane region" description="Helical" evidence="1">
    <location>
        <begin position="103"/>
        <end position="128"/>
    </location>
</feature>
<keyword evidence="1" id="KW-0812">Transmembrane</keyword>
<dbReference type="EMBL" id="CP045482">
    <property type="protein sequence ID" value="QGR21437.1"/>
    <property type="molecule type" value="Genomic_DNA"/>
</dbReference>
<dbReference type="Proteomes" id="UP000426328">
    <property type="component" value="Chromosome"/>
</dbReference>